<reference evidence="2 3" key="1">
    <citation type="submission" date="2010-08" db="EMBL/GenBank/DDBJ databases">
        <title>Complete sequence of Clostridium cellulovorans 743B.</title>
        <authorList>
            <consortium name="US DOE Joint Genome Institute"/>
            <person name="Lucas S."/>
            <person name="Copeland A."/>
            <person name="Lapidus A."/>
            <person name="Cheng J.-F."/>
            <person name="Bruce D."/>
            <person name="Goodwin L."/>
            <person name="Pitluck S."/>
            <person name="Chertkov O."/>
            <person name="Detter J.C."/>
            <person name="Han C."/>
            <person name="Tapia R."/>
            <person name="Land M."/>
            <person name="Hauser L."/>
            <person name="Chang Y.-J."/>
            <person name="Jeffries C."/>
            <person name="Kyrpides N."/>
            <person name="Ivanova N."/>
            <person name="Mikhailova N."/>
            <person name="Hemme C.L."/>
            <person name="Woyke T."/>
        </authorList>
    </citation>
    <scope>NUCLEOTIDE SEQUENCE [LARGE SCALE GENOMIC DNA]</scope>
    <source>
        <strain evidence="3">ATCC 35296 / DSM 3052 / OCM 3 / 743B</strain>
    </source>
</reference>
<keyword evidence="3" id="KW-1185">Reference proteome</keyword>
<dbReference type="KEGG" id="ccb:Clocel_3559"/>
<dbReference type="eggNOG" id="ENOG5030GW8">
    <property type="taxonomic scope" value="Bacteria"/>
</dbReference>
<sequence>MKDYLNTDERNQVISSILLRANLELLSKSNFLNKTEKADIKRAMTYINKTTESIKGRLNPKAKEVLEKDKLRSRVFLDNVRAMEELMKKRESDYNKTYEENRDYYYLVELILHYTCNKCQKKCTECEIYSEFEDKCIPEITGFNDYGHCKYAYDRDLSKGDK</sequence>
<dbReference type="InterPro" id="IPR043711">
    <property type="entry name" value="DUF5651"/>
</dbReference>
<accession>D9SWF3</accession>
<evidence type="ECO:0000313" key="2">
    <source>
        <dbReference type="EMBL" id="ADL53235.1"/>
    </source>
</evidence>
<feature type="domain" description="DUF5651" evidence="1">
    <location>
        <begin position="99"/>
        <end position="153"/>
    </location>
</feature>
<dbReference type="STRING" id="573061.Clocel_3559"/>
<dbReference type="Pfam" id="PF18892">
    <property type="entry name" value="DUF5651"/>
    <property type="match status" value="1"/>
</dbReference>
<dbReference type="HOGENOM" id="CLU_1616158_0_0_9"/>
<dbReference type="Proteomes" id="UP000002730">
    <property type="component" value="Chromosome"/>
</dbReference>
<dbReference type="OrthoDB" id="2988369at2"/>
<dbReference type="RefSeq" id="WP_013291895.1">
    <property type="nucleotide sequence ID" value="NC_014393.1"/>
</dbReference>
<name>D9SWF3_CLOC7</name>
<dbReference type="EMBL" id="CP002160">
    <property type="protein sequence ID" value="ADL53235.1"/>
    <property type="molecule type" value="Genomic_DNA"/>
</dbReference>
<dbReference type="AlphaFoldDB" id="D9SWF3"/>
<gene>
    <name evidence="2" type="ordered locus">Clocel_3559</name>
</gene>
<organism evidence="2 3">
    <name type="scientific">Clostridium cellulovorans (strain ATCC 35296 / DSM 3052 / OCM 3 / 743B)</name>
    <dbReference type="NCBI Taxonomy" id="573061"/>
    <lineage>
        <taxon>Bacteria</taxon>
        <taxon>Bacillati</taxon>
        <taxon>Bacillota</taxon>
        <taxon>Clostridia</taxon>
        <taxon>Eubacteriales</taxon>
        <taxon>Clostridiaceae</taxon>
        <taxon>Clostridium</taxon>
    </lineage>
</organism>
<protein>
    <recommendedName>
        <fullName evidence="1">DUF5651 domain-containing protein</fullName>
    </recommendedName>
</protein>
<evidence type="ECO:0000259" key="1">
    <source>
        <dbReference type="Pfam" id="PF18892"/>
    </source>
</evidence>
<proteinExistence type="predicted"/>
<evidence type="ECO:0000313" key="3">
    <source>
        <dbReference type="Proteomes" id="UP000002730"/>
    </source>
</evidence>